<dbReference type="Proteomes" id="UP001299876">
    <property type="component" value="Unassembled WGS sequence"/>
</dbReference>
<reference evidence="1 2" key="1">
    <citation type="submission" date="2022-02" db="EMBL/GenBank/DDBJ databases">
        <title>Comparative genomics of the first Antarctic Pseudomonas spp. capable of biotransforming 2,4,6-Trinitrotoluene.</title>
        <authorList>
            <person name="Cabrera M.A."/>
            <person name="Marquez S.L."/>
            <person name="Perez-Donoso J.M."/>
        </authorList>
    </citation>
    <scope>NUCLEOTIDE SEQUENCE [LARGE SCALE GENOMIC DNA]</scope>
    <source>
        <strain evidence="1 2">TNT19</strain>
    </source>
</reference>
<comment type="caution">
    <text evidence="1">The sequence shown here is derived from an EMBL/GenBank/DDBJ whole genome shotgun (WGS) entry which is preliminary data.</text>
</comment>
<protein>
    <submittedName>
        <fullName evidence="1">Uncharacterized protein</fullName>
    </submittedName>
</protein>
<sequence>MKKADIGVGRFYTDGKNGLRQVIAEGAQYKLYDAVADCDCLRYRSITSSGGVAPGNESNSTRVAFAAWAKSEVAADQTSRWLLTQQARSIERKLTASQRGFLSLFDDDLSTTSSVSCERQEFRLAKVCRDKGLIAALPEGLSSGVDNFDVEFSELGIAVIQQVHAIRVK</sequence>
<dbReference type="EMBL" id="JAKNRW010000001">
    <property type="protein sequence ID" value="MCK1788996.1"/>
    <property type="molecule type" value="Genomic_DNA"/>
</dbReference>
<proteinExistence type="predicted"/>
<evidence type="ECO:0000313" key="2">
    <source>
        <dbReference type="Proteomes" id="UP001299876"/>
    </source>
</evidence>
<keyword evidence="2" id="KW-1185">Reference proteome</keyword>
<accession>A0ABT0EU63</accession>
<evidence type="ECO:0000313" key="1">
    <source>
        <dbReference type="EMBL" id="MCK1788996.1"/>
    </source>
</evidence>
<dbReference type="RefSeq" id="WP_247286710.1">
    <property type="nucleotide sequence ID" value="NZ_JAKNRW010000001.1"/>
</dbReference>
<name>A0ABT0EU63_9PSED</name>
<organism evidence="1 2">
    <name type="scientific">Pseudomonas violetae</name>
    <dbReference type="NCBI Taxonomy" id="2915813"/>
    <lineage>
        <taxon>Bacteria</taxon>
        <taxon>Pseudomonadati</taxon>
        <taxon>Pseudomonadota</taxon>
        <taxon>Gammaproteobacteria</taxon>
        <taxon>Pseudomonadales</taxon>
        <taxon>Pseudomonadaceae</taxon>
        <taxon>Pseudomonas</taxon>
    </lineage>
</organism>
<gene>
    <name evidence="1" type="ORF">L9059_02090</name>
</gene>